<feature type="transmembrane region" description="Helical" evidence="7">
    <location>
        <begin position="156"/>
        <end position="175"/>
    </location>
</feature>
<protein>
    <submittedName>
        <fullName evidence="11">SSD domain-containing protein</fullName>
    </submittedName>
</protein>
<comment type="subcellular location">
    <subcellularLocation>
        <location evidence="1">Membrane</location>
        <topology evidence="1">Multi-pass membrane protein</topology>
    </subcellularLocation>
</comment>
<evidence type="ECO:0000259" key="8">
    <source>
        <dbReference type="PROSITE" id="PS50156"/>
    </source>
</evidence>
<dbReference type="GO" id="GO:0018996">
    <property type="term" value="P:molting cycle, collagen and cuticulin-based cuticle"/>
    <property type="evidence" value="ECO:0007669"/>
    <property type="project" value="TreeGrafter"/>
</dbReference>
<evidence type="ECO:0000256" key="6">
    <source>
        <dbReference type="ARBA" id="ARBA00023180"/>
    </source>
</evidence>
<feature type="transmembrane region" description="Helical" evidence="7">
    <location>
        <begin position="198"/>
        <end position="218"/>
    </location>
</feature>
<dbReference type="WBParaSite" id="TCLT_0000358401-mRNA-1">
    <property type="protein sequence ID" value="TCLT_0000358401-mRNA-1"/>
    <property type="gene ID" value="TCLT_0000358401"/>
</dbReference>
<dbReference type="InterPro" id="IPR003392">
    <property type="entry name" value="PTHD_SSD"/>
</dbReference>
<dbReference type="PANTHER" id="PTHR10796">
    <property type="entry name" value="PATCHED-RELATED"/>
    <property type="match status" value="1"/>
</dbReference>
<dbReference type="OrthoDB" id="5819432at2759"/>
<dbReference type="GO" id="GO:0030659">
    <property type="term" value="C:cytoplasmic vesicle membrane"/>
    <property type="evidence" value="ECO:0007669"/>
    <property type="project" value="TreeGrafter"/>
</dbReference>
<keyword evidence="10" id="KW-1185">Reference proteome</keyword>
<evidence type="ECO:0000256" key="4">
    <source>
        <dbReference type="ARBA" id="ARBA00022989"/>
    </source>
</evidence>
<dbReference type="GO" id="GO:0006897">
    <property type="term" value="P:endocytosis"/>
    <property type="evidence" value="ECO:0007669"/>
    <property type="project" value="TreeGrafter"/>
</dbReference>
<evidence type="ECO:0000256" key="1">
    <source>
        <dbReference type="ARBA" id="ARBA00004141"/>
    </source>
</evidence>
<dbReference type="InterPro" id="IPR000731">
    <property type="entry name" value="SSD"/>
</dbReference>
<evidence type="ECO:0000313" key="11">
    <source>
        <dbReference type="WBParaSite" id="TCLT_0000358401-mRNA-1"/>
    </source>
</evidence>
<dbReference type="AlphaFoldDB" id="A0A0N5CTM3"/>
<dbReference type="Proteomes" id="UP000276776">
    <property type="component" value="Unassembled WGS sequence"/>
</dbReference>
<dbReference type="InterPro" id="IPR051697">
    <property type="entry name" value="Patched_domain-protein"/>
</dbReference>
<name>A0A0N5CTM3_THECL</name>
<reference evidence="9 10" key="2">
    <citation type="submission" date="2018-11" db="EMBL/GenBank/DDBJ databases">
        <authorList>
            <consortium name="Pathogen Informatics"/>
        </authorList>
    </citation>
    <scope>NUCLEOTIDE SEQUENCE [LARGE SCALE GENOMIC DNA]</scope>
</reference>
<organism evidence="11">
    <name type="scientific">Thelazia callipaeda</name>
    <name type="common">Oriental eyeworm</name>
    <name type="synonym">Parasitic nematode</name>
    <dbReference type="NCBI Taxonomy" id="103827"/>
    <lineage>
        <taxon>Eukaryota</taxon>
        <taxon>Metazoa</taxon>
        <taxon>Ecdysozoa</taxon>
        <taxon>Nematoda</taxon>
        <taxon>Chromadorea</taxon>
        <taxon>Rhabditida</taxon>
        <taxon>Spirurina</taxon>
        <taxon>Spiruromorpha</taxon>
        <taxon>Thelazioidea</taxon>
        <taxon>Thelaziidae</taxon>
        <taxon>Thelazia</taxon>
    </lineage>
</organism>
<keyword evidence="4 7" id="KW-1133">Transmembrane helix</keyword>
<dbReference type="PROSITE" id="PS50156">
    <property type="entry name" value="SSD"/>
    <property type="match status" value="1"/>
</dbReference>
<evidence type="ECO:0000256" key="5">
    <source>
        <dbReference type="ARBA" id="ARBA00023136"/>
    </source>
</evidence>
<keyword evidence="5 7" id="KW-0472">Membrane</keyword>
<keyword evidence="3 7" id="KW-0812">Transmembrane</keyword>
<dbReference type="GO" id="GO:0005886">
    <property type="term" value="C:plasma membrane"/>
    <property type="evidence" value="ECO:0007669"/>
    <property type="project" value="TreeGrafter"/>
</dbReference>
<dbReference type="EMBL" id="UYYF01001831">
    <property type="protein sequence ID" value="VDN00153.1"/>
    <property type="molecule type" value="Genomic_DNA"/>
</dbReference>
<dbReference type="Pfam" id="PF02460">
    <property type="entry name" value="Patched"/>
    <property type="match status" value="1"/>
</dbReference>
<evidence type="ECO:0000313" key="10">
    <source>
        <dbReference type="Proteomes" id="UP000276776"/>
    </source>
</evidence>
<accession>A0A0N5CTM3</accession>
<feature type="transmembrane region" description="Helical" evidence="7">
    <location>
        <begin position="225"/>
        <end position="241"/>
    </location>
</feature>
<sequence>MQFLDWITNETFTTSNGLKYTYRNICLQYNHECFQNKHARLVAEIFYHNHTAYFNVTYPLFKSQLLVEPIDLSQVLGGIQVDSSRRIKKAKAWMILYQLQENTELSRKLSLDFESSLSNRVEEQSVPADLFNLYYFHSDVFEMELSKSSRSIIPKFAYTIFLLIAFSIFCTLSTITDHHLPDNLNSFLLINWLTSKPLMGLIGVISTFFAIISTIGLLQLFHVPFVDIIILMPFLSLSYFLR</sequence>
<reference evidence="11" key="1">
    <citation type="submission" date="2017-02" db="UniProtKB">
        <authorList>
            <consortium name="WormBaseParasite"/>
        </authorList>
    </citation>
    <scope>IDENTIFICATION</scope>
</reference>
<evidence type="ECO:0000256" key="3">
    <source>
        <dbReference type="ARBA" id="ARBA00022692"/>
    </source>
</evidence>
<evidence type="ECO:0000256" key="2">
    <source>
        <dbReference type="ARBA" id="ARBA00005585"/>
    </source>
</evidence>
<feature type="domain" description="SSD" evidence="8">
    <location>
        <begin position="150"/>
        <end position="242"/>
    </location>
</feature>
<comment type="similarity">
    <text evidence="2">Belongs to the patched family.</text>
</comment>
<evidence type="ECO:0000256" key="7">
    <source>
        <dbReference type="SAM" id="Phobius"/>
    </source>
</evidence>
<gene>
    <name evidence="9" type="ORF">TCLT_LOCUS3574</name>
</gene>
<dbReference type="PANTHER" id="PTHR10796:SF124">
    <property type="entry name" value="SSD DOMAIN-CONTAINING PROTEIN"/>
    <property type="match status" value="1"/>
</dbReference>
<proteinExistence type="inferred from homology"/>
<keyword evidence="6" id="KW-0325">Glycoprotein</keyword>
<evidence type="ECO:0000313" key="9">
    <source>
        <dbReference type="EMBL" id="VDN00153.1"/>
    </source>
</evidence>